<gene>
    <name evidence="16" type="ORF">KCX74_14260</name>
</gene>
<dbReference type="InterPro" id="IPR036388">
    <property type="entry name" value="WH-like_DNA-bd_sf"/>
</dbReference>
<evidence type="ECO:0000256" key="7">
    <source>
        <dbReference type="ARBA" id="ARBA00023125"/>
    </source>
</evidence>
<sequence>MITILTVDDDAHIRELLRFYLQKEGYQIIEAEDGQAALKQLAKRQVHLAIVDIMMPQIDGYQLCKEIRTDYDIPVLMLTAKGELTDKEKAYMAGTDDYIVKPFEPKEVLFRIKALLRRFQMQHNEKIQLGNTVIDRKSYEVHTQGKTIILPLKEFELLAQLASYPNRIFSREQLIELVWGSDYPGNDRTVDVHIKRLRERFTSVQNDFSIQTIRGLGYKLEFIRDAGVH</sequence>
<evidence type="ECO:0000256" key="6">
    <source>
        <dbReference type="ARBA" id="ARBA00023026"/>
    </source>
</evidence>
<evidence type="ECO:0000313" key="17">
    <source>
        <dbReference type="Proteomes" id="UP000675284"/>
    </source>
</evidence>
<keyword evidence="6" id="KW-0843">Virulence</keyword>
<comment type="subcellular location">
    <subcellularLocation>
        <location evidence="1">Cytoplasm</location>
    </subcellularLocation>
</comment>
<evidence type="ECO:0000259" key="14">
    <source>
        <dbReference type="PROSITE" id="PS50110"/>
    </source>
</evidence>
<protein>
    <recommendedName>
        <fullName evidence="11">Heme response regulator HssR</fullName>
    </recommendedName>
</protein>
<evidence type="ECO:0000259" key="15">
    <source>
        <dbReference type="PROSITE" id="PS51755"/>
    </source>
</evidence>
<dbReference type="Proteomes" id="UP000675284">
    <property type="component" value="Unassembled WGS sequence"/>
</dbReference>
<evidence type="ECO:0000256" key="13">
    <source>
        <dbReference type="PROSITE-ProRule" id="PRU01091"/>
    </source>
</evidence>
<name>A0A941DV23_9BACI</name>
<dbReference type="Pfam" id="PF00072">
    <property type="entry name" value="Response_reg"/>
    <property type="match status" value="1"/>
</dbReference>
<keyword evidence="2" id="KW-0963">Cytoplasm</keyword>
<dbReference type="EMBL" id="JAGSOT010000046">
    <property type="protein sequence ID" value="MBR7797200.1"/>
    <property type="molecule type" value="Genomic_DNA"/>
</dbReference>
<dbReference type="PANTHER" id="PTHR48111:SF49">
    <property type="entry name" value="HEME RESPONSE REGULATOR HSSR"/>
    <property type="match status" value="1"/>
</dbReference>
<dbReference type="PANTHER" id="PTHR48111">
    <property type="entry name" value="REGULATOR OF RPOS"/>
    <property type="match status" value="1"/>
</dbReference>
<evidence type="ECO:0000256" key="3">
    <source>
        <dbReference type="ARBA" id="ARBA00022553"/>
    </source>
</evidence>
<dbReference type="CDD" id="cd00383">
    <property type="entry name" value="trans_reg_C"/>
    <property type="match status" value="1"/>
</dbReference>
<evidence type="ECO:0000256" key="8">
    <source>
        <dbReference type="ARBA" id="ARBA00023159"/>
    </source>
</evidence>
<dbReference type="InterPro" id="IPR001789">
    <property type="entry name" value="Sig_transdc_resp-reg_receiver"/>
</dbReference>
<feature type="domain" description="Response regulatory" evidence="14">
    <location>
        <begin position="3"/>
        <end position="116"/>
    </location>
</feature>
<evidence type="ECO:0000256" key="12">
    <source>
        <dbReference type="PROSITE-ProRule" id="PRU00169"/>
    </source>
</evidence>
<evidence type="ECO:0000256" key="10">
    <source>
        <dbReference type="ARBA" id="ARBA00037471"/>
    </source>
</evidence>
<comment type="function">
    <text evidence="10">Member of the two-component regulatory system HssS/HssR involved in intracellular heme homeostasis and tempering of staphylococcal virulence. Phosphorylated HssR binds to a direct repeat sequence within hrtAB promoter and activates the expression of hrtAB, an efflux pump, in response to extracellular heme, hemin, hemoglobin or blood.</text>
</comment>
<dbReference type="FunFam" id="1.10.10.10:FF:000018">
    <property type="entry name" value="DNA-binding response regulator ResD"/>
    <property type="match status" value="1"/>
</dbReference>
<evidence type="ECO:0000256" key="1">
    <source>
        <dbReference type="ARBA" id="ARBA00004496"/>
    </source>
</evidence>
<accession>A0A941DV23</accession>
<evidence type="ECO:0000256" key="2">
    <source>
        <dbReference type="ARBA" id="ARBA00022490"/>
    </source>
</evidence>
<dbReference type="Gene3D" id="3.40.50.2300">
    <property type="match status" value="1"/>
</dbReference>
<keyword evidence="5" id="KW-0805">Transcription regulation</keyword>
<keyword evidence="3 12" id="KW-0597">Phosphoprotein</keyword>
<reference evidence="16" key="1">
    <citation type="submission" date="2021-04" db="EMBL/GenBank/DDBJ databases">
        <title>Isolation and polyphasic classification of algal microorganism.</title>
        <authorList>
            <person name="Wang S."/>
        </authorList>
    </citation>
    <scope>NUCLEOTIDE SEQUENCE</scope>
    <source>
        <strain evidence="16">720a</strain>
    </source>
</reference>
<dbReference type="PROSITE" id="PS51755">
    <property type="entry name" value="OMPR_PHOB"/>
    <property type="match status" value="1"/>
</dbReference>
<dbReference type="SMART" id="SM00448">
    <property type="entry name" value="REC"/>
    <property type="match status" value="1"/>
</dbReference>
<organism evidence="16 17">
    <name type="scientific">Virgibacillus salarius</name>
    <dbReference type="NCBI Taxonomy" id="447199"/>
    <lineage>
        <taxon>Bacteria</taxon>
        <taxon>Bacillati</taxon>
        <taxon>Bacillota</taxon>
        <taxon>Bacilli</taxon>
        <taxon>Bacillales</taxon>
        <taxon>Bacillaceae</taxon>
        <taxon>Virgibacillus</taxon>
    </lineage>
</organism>
<feature type="DNA-binding region" description="OmpR/PhoB-type" evidence="13">
    <location>
        <begin position="124"/>
        <end position="222"/>
    </location>
</feature>
<dbReference type="Pfam" id="PF00486">
    <property type="entry name" value="Trans_reg_C"/>
    <property type="match status" value="1"/>
</dbReference>
<dbReference type="Gene3D" id="1.10.10.10">
    <property type="entry name" value="Winged helix-like DNA-binding domain superfamily/Winged helix DNA-binding domain"/>
    <property type="match status" value="1"/>
</dbReference>
<dbReference type="PROSITE" id="PS50110">
    <property type="entry name" value="RESPONSE_REGULATORY"/>
    <property type="match status" value="1"/>
</dbReference>
<dbReference type="InterPro" id="IPR001867">
    <property type="entry name" value="OmpR/PhoB-type_DNA-bd"/>
</dbReference>
<keyword evidence="4" id="KW-0902">Two-component regulatory system</keyword>
<dbReference type="InterPro" id="IPR039420">
    <property type="entry name" value="WalR-like"/>
</dbReference>
<dbReference type="GO" id="GO:0032993">
    <property type="term" value="C:protein-DNA complex"/>
    <property type="evidence" value="ECO:0007669"/>
    <property type="project" value="TreeGrafter"/>
</dbReference>
<dbReference type="GO" id="GO:0005829">
    <property type="term" value="C:cytosol"/>
    <property type="evidence" value="ECO:0007669"/>
    <property type="project" value="TreeGrafter"/>
</dbReference>
<evidence type="ECO:0000256" key="9">
    <source>
        <dbReference type="ARBA" id="ARBA00023163"/>
    </source>
</evidence>
<dbReference type="SUPFAM" id="SSF52172">
    <property type="entry name" value="CheY-like"/>
    <property type="match status" value="1"/>
</dbReference>
<dbReference type="GO" id="GO:0006355">
    <property type="term" value="P:regulation of DNA-templated transcription"/>
    <property type="evidence" value="ECO:0007669"/>
    <property type="project" value="InterPro"/>
</dbReference>
<dbReference type="GO" id="GO:0000976">
    <property type="term" value="F:transcription cis-regulatory region binding"/>
    <property type="evidence" value="ECO:0007669"/>
    <property type="project" value="TreeGrafter"/>
</dbReference>
<dbReference type="GO" id="GO:0000156">
    <property type="term" value="F:phosphorelay response regulator activity"/>
    <property type="evidence" value="ECO:0007669"/>
    <property type="project" value="TreeGrafter"/>
</dbReference>
<dbReference type="InterPro" id="IPR011006">
    <property type="entry name" value="CheY-like_superfamily"/>
</dbReference>
<keyword evidence="17" id="KW-1185">Reference proteome</keyword>
<keyword evidence="7 13" id="KW-0238">DNA-binding</keyword>
<evidence type="ECO:0000256" key="5">
    <source>
        <dbReference type="ARBA" id="ARBA00023015"/>
    </source>
</evidence>
<dbReference type="SMART" id="SM00862">
    <property type="entry name" value="Trans_reg_C"/>
    <property type="match status" value="1"/>
</dbReference>
<dbReference type="FunFam" id="3.40.50.2300:FF:000001">
    <property type="entry name" value="DNA-binding response regulator PhoB"/>
    <property type="match status" value="1"/>
</dbReference>
<dbReference type="AlphaFoldDB" id="A0A941DV23"/>
<proteinExistence type="predicted"/>
<dbReference type="RefSeq" id="WP_026679762.1">
    <property type="nucleotide sequence ID" value="NZ_BAAACY010000006.1"/>
</dbReference>
<evidence type="ECO:0000256" key="4">
    <source>
        <dbReference type="ARBA" id="ARBA00023012"/>
    </source>
</evidence>
<comment type="caution">
    <text evidence="16">The sequence shown here is derived from an EMBL/GenBank/DDBJ whole genome shotgun (WGS) entry which is preliminary data.</text>
</comment>
<feature type="domain" description="OmpR/PhoB-type" evidence="15">
    <location>
        <begin position="124"/>
        <end position="222"/>
    </location>
</feature>
<evidence type="ECO:0000256" key="11">
    <source>
        <dbReference type="ARBA" id="ARBA00039976"/>
    </source>
</evidence>
<evidence type="ECO:0000313" key="16">
    <source>
        <dbReference type="EMBL" id="MBR7797200.1"/>
    </source>
</evidence>
<keyword evidence="9" id="KW-0804">Transcription</keyword>
<dbReference type="CDD" id="cd17574">
    <property type="entry name" value="REC_OmpR"/>
    <property type="match status" value="1"/>
</dbReference>
<keyword evidence="8" id="KW-0010">Activator</keyword>
<feature type="modified residue" description="4-aspartylphosphate" evidence="12">
    <location>
        <position position="52"/>
    </location>
</feature>